<dbReference type="EC" id="5.1.3.32" evidence="1 2"/>
<dbReference type="GO" id="GO:0062192">
    <property type="term" value="F:L-rhamnose mutarotase activity"/>
    <property type="evidence" value="ECO:0007669"/>
    <property type="project" value="UniProtKB-EC"/>
</dbReference>
<sequence length="105" mass="12367">MSQPIAFRMMLKPGMADEYRRRHDEIWPDLADALREAGIYDYSIFLDEETNALFAVLRLHPDDKRDALPGKPVMQRWWDYMADLMEVQPGNRPVEAPLMPMFHFA</sequence>
<dbReference type="Proteomes" id="UP001292182">
    <property type="component" value="Unassembled WGS sequence"/>
</dbReference>
<dbReference type="EMBL" id="JAOBTW010000016">
    <property type="protein sequence ID" value="MDZ7283151.1"/>
    <property type="molecule type" value="Genomic_DNA"/>
</dbReference>
<evidence type="ECO:0000256" key="1">
    <source>
        <dbReference type="HAMAP-Rule" id="MF_01663"/>
    </source>
</evidence>
<dbReference type="PANTHER" id="PTHR34389">
    <property type="entry name" value="L-RHAMNOSE MUTAROTASE"/>
    <property type="match status" value="1"/>
</dbReference>
<protein>
    <recommendedName>
        <fullName evidence="1 2">L-rhamnose mutarotase</fullName>
        <ecNumber evidence="1 2">5.1.3.32</ecNumber>
    </recommendedName>
    <alternativeName>
        <fullName evidence="1">Rhamnose 1-epimerase</fullName>
    </alternativeName>
    <alternativeName>
        <fullName evidence="1">Type-3 mutarotase</fullName>
    </alternativeName>
</protein>
<accession>A0ABU5LTW3</accession>
<name>A0ABU5LTW3_9SPHN</name>
<reference evidence="4" key="1">
    <citation type="submission" date="2023-07" db="EMBL/GenBank/DDBJ databases">
        <title>Whole genome sequence analysis of rice epiphytic Sphingomonas sanguinis OsEp_Plm_15B2.</title>
        <authorList>
            <person name="Sahu K.P."/>
            <person name="Asharani P."/>
            <person name="Reddy B."/>
            <person name="Kumar A."/>
        </authorList>
    </citation>
    <scope>NUCLEOTIDE SEQUENCE [LARGE SCALE GENOMIC DNA]</scope>
    <source>
        <strain evidence="4">OsEp_Plm_15B2</strain>
    </source>
</reference>
<comment type="pathway">
    <text evidence="1">Carbohydrate metabolism; L-rhamnose metabolism.</text>
</comment>
<keyword evidence="1" id="KW-0119">Carbohydrate metabolism</keyword>
<comment type="catalytic activity">
    <reaction evidence="1">
        <text>alpha-L-rhamnose = beta-L-rhamnose</text>
        <dbReference type="Rhea" id="RHEA:25584"/>
        <dbReference type="ChEBI" id="CHEBI:27586"/>
        <dbReference type="ChEBI" id="CHEBI:27907"/>
        <dbReference type="EC" id="5.1.3.32"/>
    </reaction>
</comment>
<evidence type="ECO:0000313" key="3">
    <source>
        <dbReference type="EMBL" id="MDZ7283151.1"/>
    </source>
</evidence>
<keyword evidence="1" id="KW-0963">Cytoplasm</keyword>
<dbReference type="HAMAP" id="MF_01663">
    <property type="entry name" value="L_rham_rotase"/>
    <property type="match status" value="1"/>
</dbReference>
<dbReference type="InterPro" id="IPR008000">
    <property type="entry name" value="Rham/fucose_mutarotase"/>
</dbReference>
<feature type="binding site" evidence="1">
    <location>
        <position position="19"/>
    </location>
    <ligand>
        <name>substrate</name>
    </ligand>
</feature>
<gene>
    <name evidence="1 3" type="primary">rhaM</name>
    <name evidence="3" type="ORF">N4G62_14075</name>
</gene>
<comment type="function">
    <text evidence="1">Involved in the anomeric conversion of L-rhamnose.</text>
</comment>
<feature type="binding site" evidence="1">
    <location>
        <position position="42"/>
    </location>
    <ligand>
        <name>substrate</name>
    </ligand>
</feature>
<comment type="similarity">
    <text evidence="1">Belongs to the rhamnose mutarotase family.</text>
</comment>
<keyword evidence="1 3" id="KW-0413">Isomerase</keyword>
<proteinExistence type="inferred from homology"/>
<evidence type="ECO:0000256" key="2">
    <source>
        <dbReference type="NCBIfam" id="TIGR02625"/>
    </source>
</evidence>
<dbReference type="InterPro" id="IPR013448">
    <property type="entry name" value="L-rhamnose_mutarotase"/>
</dbReference>
<dbReference type="RefSeq" id="WP_219019701.1">
    <property type="nucleotide sequence ID" value="NZ_CP079203.1"/>
</dbReference>
<keyword evidence="1" id="KW-0684">Rhamnose metabolism</keyword>
<dbReference type="PANTHER" id="PTHR34389:SF2">
    <property type="entry name" value="L-RHAMNOSE MUTAROTASE"/>
    <property type="match status" value="1"/>
</dbReference>
<comment type="subcellular location">
    <subcellularLocation>
        <location evidence="1">Cytoplasm</location>
    </subcellularLocation>
</comment>
<comment type="caution">
    <text evidence="3">The sequence shown here is derived from an EMBL/GenBank/DDBJ whole genome shotgun (WGS) entry which is preliminary data.</text>
</comment>
<feature type="binding site" evidence="1">
    <location>
        <begin position="77"/>
        <end position="78"/>
    </location>
    <ligand>
        <name>substrate</name>
    </ligand>
</feature>
<keyword evidence="4" id="KW-1185">Reference proteome</keyword>
<dbReference type="NCBIfam" id="TIGR02625">
    <property type="entry name" value="YiiL_rotase"/>
    <property type="match status" value="1"/>
</dbReference>
<organism evidence="3 4">
    <name type="scientific">Sphingomonas sanguinis</name>
    <dbReference type="NCBI Taxonomy" id="33051"/>
    <lineage>
        <taxon>Bacteria</taxon>
        <taxon>Pseudomonadati</taxon>
        <taxon>Pseudomonadota</taxon>
        <taxon>Alphaproteobacteria</taxon>
        <taxon>Sphingomonadales</taxon>
        <taxon>Sphingomonadaceae</taxon>
        <taxon>Sphingomonas</taxon>
    </lineage>
</organism>
<evidence type="ECO:0000313" key="4">
    <source>
        <dbReference type="Proteomes" id="UP001292182"/>
    </source>
</evidence>
<comment type="subunit">
    <text evidence="1">Homodimer.</text>
</comment>
<feature type="active site" description="Proton donor" evidence="1">
    <location>
        <position position="23"/>
    </location>
</feature>
<dbReference type="Pfam" id="PF05336">
    <property type="entry name" value="rhaM"/>
    <property type="match status" value="1"/>
</dbReference>